<dbReference type="Gene3D" id="1.20.1250.20">
    <property type="entry name" value="MFS general substrate transporter like domains"/>
    <property type="match status" value="2"/>
</dbReference>
<evidence type="ECO:0000313" key="8">
    <source>
        <dbReference type="Proteomes" id="UP000247233"/>
    </source>
</evidence>
<dbReference type="RefSeq" id="XP_025400083.1">
    <property type="nucleotide sequence ID" value="XM_025545831.1"/>
</dbReference>
<feature type="transmembrane region" description="Helical" evidence="5">
    <location>
        <begin position="345"/>
        <end position="363"/>
    </location>
</feature>
<evidence type="ECO:0000256" key="4">
    <source>
        <dbReference type="ARBA" id="ARBA00023136"/>
    </source>
</evidence>
<feature type="transmembrane region" description="Helical" evidence="5">
    <location>
        <begin position="369"/>
        <end position="394"/>
    </location>
</feature>
<evidence type="ECO:0000256" key="1">
    <source>
        <dbReference type="ARBA" id="ARBA00004141"/>
    </source>
</evidence>
<sequence length="534" mass="56464">MAADKENDNPPAPGACDEEARPAVFSSTAQEIVFVVVATMAIAMSSLLSGAIIVLTAEVQRDLAMTTAELTWLPASSSLACGCFLLFFGRLADLFGRKLLFLGSMGLFAGFALAAGFARTALQLDVLNGVMGLLSAAANRVFACYSAGNPLGFVFGSIFSGIATQLFNWRASFFLLAIIYLVIAVVALVTVPVDHSSKEPLSRAALKRFDVGGTLLAVAGIGMFSGALSLGSDAPQGWATPYVLVLLILGVVLMVGFVFWERWYPHPLVPMSIWRDRDFSLVIAILLLGFLAFPTMGFWISLVMQELWHLSPLLVAVHLLPMAVGGIVVNVLAGMLMHRVSNTGMMAVGVTAYVGAFLLMGLQHADSSYWAFTFPGLVLAVVGADFEFCVANMYVMSALPPAQQSIAGGIFQTVTKLCLTVGISVSTAIFDAVRAQGTPTTGYFRGDPIAPYSATLLYCAGISGVAMPLCAFLRIGRQGHGGAEKAEAGADRWGLIPQGPAILASTGRWDEGDVRGGGVCTMYGVNDTPQGKYY</sequence>
<accession>A0A317WGB2</accession>
<feature type="transmembrane region" description="Helical" evidence="5">
    <location>
        <begin position="69"/>
        <end position="88"/>
    </location>
</feature>
<feature type="transmembrane region" description="Helical" evidence="5">
    <location>
        <begin position="142"/>
        <end position="163"/>
    </location>
</feature>
<dbReference type="EMBL" id="MSFL01000009">
    <property type="protein sequence ID" value="PWY84741.1"/>
    <property type="molecule type" value="Genomic_DNA"/>
</dbReference>
<evidence type="ECO:0000313" key="7">
    <source>
        <dbReference type="EMBL" id="PWY84741.1"/>
    </source>
</evidence>
<comment type="caution">
    <text evidence="7">The sequence shown here is derived from an EMBL/GenBank/DDBJ whole genome shotgun (WGS) entry which is preliminary data.</text>
</comment>
<dbReference type="GO" id="GO:0022857">
    <property type="term" value="F:transmembrane transporter activity"/>
    <property type="evidence" value="ECO:0007669"/>
    <property type="project" value="InterPro"/>
</dbReference>
<evidence type="ECO:0000256" key="3">
    <source>
        <dbReference type="ARBA" id="ARBA00022989"/>
    </source>
</evidence>
<dbReference type="OrthoDB" id="2985014at2759"/>
<dbReference type="PANTHER" id="PTHR42718:SF23">
    <property type="entry name" value="MAJOR FACILITATOR SUPERFAMILY (MFS) PROFILE DOMAIN-CONTAINING PROTEIN"/>
    <property type="match status" value="1"/>
</dbReference>
<dbReference type="SUPFAM" id="SSF103473">
    <property type="entry name" value="MFS general substrate transporter"/>
    <property type="match status" value="2"/>
</dbReference>
<name>A0A317WGB2_9EURO</name>
<feature type="transmembrane region" description="Helical" evidence="5">
    <location>
        <begin position="211"/>
        <end position="230"/>
    </location>
</feature>
<evidence type="ECO:0000259" key="6">
    <source>
        <dbReference type="PROSITE" id="PS50850"/>
    </source>
</evidence>
<dbReference type="InterPro" id="IPR020846">
    <property type="entry name" value="MFS_dom"/>
</dbReference>
<feature type="domain" description="Major facilitator superfamily (MFS) profile" evidence="6">
    <location>
        <begin position="34"/>
        <end position="478"/>
    </location>
</feature>
<organism evidence="7 8">
    <name type="scientific">Aspergillus heteromorphus CBS 117.55</name>
    <dbReference type="NCBI Taxonomy" id="1448321"/>
    <lineage>
        <taxon>Eukaryota</taxon>
        <taxon>Fungi</taxon>
        <taxon>Dikarya</taxon>
        <taxon>Ascomycota</taxon>
        <taxon>Pezizomycotina</taxon>
        <taxon>Eurotiomycetes</taxon>
        <taxon>Eurotiomycetidae</taxon>
        <taxon>Eurotiales</taxon>
        <taxon>Aspergillaceae</taxon>
        <taxon>Aspergillus</taxon>
        <taxon>Aspergillus subgen. Circumdati</taxon>
    </lineage>
</organism>
<keyword evidence="4 5" id="KW-0472">Membrane</keyword>
<evidence type="ECO:0000256" key="5">
    <source>
        <dbReference type="SAM" id="Phobius"/>
    </source>
</evidence>
<feature type="transmembrane region" description="Helical" evidence="5">
    <location>
        <begin position="449"/>
        <end position="473"/>
    </location>
</feature>
<dbReference type="PROSITE" id="PS50850">
    <property type="entry name" value="MFS"/>
    <property type="match status" value="1"/>
</dbReference>
<dbReference type="InterPro" id="IPR011701">
    <property type="entry name" value="MFS"/>
</dbReference>
<feature type="transmembrane region" description="Helical" evidence="5">
    <location>
        <begin position="242"/>
        <end position="260"/>
    </location>
</feature>
<feature type="transmembrane region" description="Helical" evidence="5">
    <location>
        <begin position="313"/>
        <end position="333"/>
    </location>
</feature>
<dbReference type="Pfam" id="PF07690">
    <property type="entry name" value="MFS_1"/>
    <property type="match status" value="1"/>
</dbReference>
<gene>
    <name evidence="7" type="ORF">BO70DRAFT_386552</name>
</gene>
<feature type="transmembrane region" description="Helical" evidence="5">
    <location>
        <begin position="281"/>
        <end position="301"/>
    </location>
</feature>
<dbReference type="VEuPathDB" id="FungiDB:BO70DRAFT_386552"/>
<keyword evidence="2 5" id="KW-0812">Transmembrane</keyword>
<feature type="transmembrane region" description="Helical" evidence="5">
    <location>
        <begin position="169"/>
        <end position="191"/>
    </location>
</feature>
<dbReference type="GO" id="GO:0016020">
    <property type="term" value="C:membrane"/>
    <property type="evidence" value="ECO:0007669"/>
    <property type="project" value="UniProtKB-SubCell"/>
</dbReference>
<evidence type="ECO:0000256" key="2">
    <source>
        <dbReference type="ARBA" id="ARBA00022692"/>
    </source>
</evidence>
<protein>
    <submittedName>
        <fullName evidence="7">MFS general substrate transporter</fullName>
    </submittedName>
</protein>
<feature type="transmembrane region" description="Helical" evidence="5">
    <location>
        <begin position="32"/>
        <end position="57"/>
    </location>
</feature>
<dbReference type="InterPro" id="IPR036259">
    <property type="entry name" value="MFS_trans_sf"/>
</dbReference>
<feature type="transmembrane region" description="Helical" evidence="5">
    <location>
        <begin position="100"/>
        <end position="122"/>
    </location>
</feature>
<keyword evidence="8" id="KW-1185">Reference proteome</keyword>
<dbReference type="PANTHER" id="PTHR42718">
    <property type="entry name" value="MAJOR FACILITATOR SUPERFAMILY MULTIDRUG TRANSPORTER MFSC"/>
    <property type="match status" value="1"/>
</dbReference>
<reference evidence="7 8" key="1">
    <citation type="submission" date="2016-12" db="EMBL/GenBank/DDBJ databases">
        <title>The genomes of Aspergillus section Nigri reveals drivers in fungal speciation.</title>
        <authorList>
            <consortium name="DOE Joint Genome Institute"/>
            <person name="Vesth T.C."/>
            <person name="Nybo J."/>
            <person name="Theobald S."/>
            <person name="Brandl J."/>
            <person name="Frisvad J.C."/>
            <person name="Nielsen K.F."/>
            <person name="Lyhne E.K."/>
            <person name="Kogle M.E."/>
            <person name="Kuo A."/>
            <person name="Riley R."/>
            <person name="Clum A."/>
            <person name="Nolan M."/>
            <person name="Lipzen A."/>
            <person name="Salamov A."/>
            <person name="Henrissat B."/>
            <person name="Wiebenga A."/>
            <person name="De Vries R.P."/>
            <person name="Grigoriev I.V."/>
            <person name="Mortensen U.H."/>
            <person name="Andersen M.R."/>
            <person name="Baker S.E."/>
        </authorList>
    </citation>
    <scope>NUCLEOTIDE SEQUENCE [LARGE SCALE GENOMIC DNA]</scope>
    <source>
        <strain evidence="7 8">CBS 117.55</strain>
    </source>
</reference>
<proteinExistence type="predicted"/>
<keyword evidence="3 5" id="KW-1133">Transmembrane helix</keyword>
<comment type="subcellular location">
    <subcellularLocation>
        <location evidence="1">Membrane</location>
        <topology evidence="1">Multi-pass membrane protein</topology>
    </subcellularLocation>
</comment>
<dbReference type="GeneID" id="37068068"/>
<dbReference type="AlphaFoldDB" id="A0A317WGB2"/>
<dbReference type="Proteomes" id="UP000247233">
    <property type="component" value="Unassembled WGS sequence"/>
</dbReference>